<evidence type="ECO:0000313" key="2">
    <source>
        <dbReference type="Proteomes" id="UP001432322"/>
    </source>
</evidence>
<accession>A0AAV5UZC9</accession>
<reference evidence="1" key="1">
    <citation type="submission" date="2023-10" db="EMBL/GenBank/DDBJ databases">
        <title>Genome assembly of Pristionchus species.</title>
        <authorList>
            <person name="Yoshida K."/>
            <person name="Sommer R.J."/>
        </authorList>
    </citation>
    <scope>NUCLEOTIDE SEQUENCE</scope>
    <source>
        <strain evidence="1">RS5133</strain>
    </source>
</reference>
<organism evidence="1 2">
    <name type="scientific">Pristionchus fissidentatus</name>
    <dbReference type="NCBI Taxonomy" id="1538716"/>
    <lineage>
        <taxon>Eukaryota</taxon>
        <taxon>Metazoa</taxon>
        <taxon>Ecdysozoa</taxon>
        <taxon>Nematoda</taxon>
        <taxon>Chromadorea</taxon>
        <taxon>Rhabditida</taxon>
        <taxon>Rhabditina</taxon>
        <taxon>Diplogasteromorpha</taxon>
        <taxon>Diplogasteroidea</taxon>
        <taxon>Neodiplogasteridae</taxon>
        <taxon>Pristionchus</taxon>
    </lineage>
</organism>
<dbReference type="Proteomes" id="UP001432322">
    <property type="component" value="Unassembled WGS sequence"/>
</dbReference>
<dbReference type="EMBL" id="BTSY01000001">
    <property type="protein sequence ID" value="GMT12138.1"/>
    <property type="molecule type" value="Genomic_DNA"/>
</dbReference>
<gene>
    <name evidence="1" type="ORF">PFISCL1PPCAC_3435</name>
</gene>
<evidence type="ECO:0000313" key="1">
    <source>
        <dbReference type="EMBL" id="GMT12138.1"/>
    </source>
</evidence>
<feature type="non-terminal residue" evidence="1">
    <location>
        <position position="1"/>
    </location>
</feature>
<name>A0AAV5UZC9_9BILA</name>
<comment type="caution">
    <text evidence="1">The sequence shown here is derived from an EMBL/GenBank/DDBJ whole genome shotgun (WGS) entry which is preliminary data.</text>
</comment>
<proteinExistence type="predicted"/>
<keyword evidence="2" id="KW-1185">Reference proteome</keyword>
<protein>
    <submittedName>
        <fullName evidence="1">Uncharacterized protein</fullName>
    </submittedName>
</protein>
<sequence>VLRARINESSTQEFDQIIHKLTNMNETSIDLILSILHGITSSAAFNRYSKDICFIEIRNNGEEYSLSSLVSTATELALDLQKIILFTSACTNATEKGDALSIEMQMNKTAETIEGIADHMEMWNNVVQSFLQRVTANFAKRALGSISDPDIETDEYNKTAMIILLKFTSIGPQNICYQVLVTSAGSTNEYFSEVHWTRHSTYSNITNFRGITAHIYQHTMDTTRCESEKMDR</sequence>
<dbReference type="AlphaFoldDB" id="A0AAV5UZC9"/>